<gene>
    <name evidence="1" type="ORF">Patl1_31835</name>
</gene>
<name>A0ACC1AQA6_9ROSI</name>
<sequence length="125" mass="13961">MRMTNLAPKSDARSPFDLNGTNNFKREKVGSNSDETIIENEDAPTYAPSIPVPNVQENKPQNNDMSHLEVMRRHNFFNAAASSSLEFLRAFKTLHAKLAANLAANPAANLVANLHFLPKRFILQQ</sequence>
<evidence type="ECO:0000313" key="2">
    <source>
        <dbReference type="Proteomes" id="UP001164250"/>
    </source>
</evidence>
<dbReference type="Proteomes" id="UP001164250">
    <property type="component" value="Chromosome 9"/>
</dbReference>
<evidence type="ECO:0000313" key="1">
    <source>
        <dbReference type="EMBL" id="KAJ0088847.1"/>
    </source>
</evidence>
<organism evidence="1 2">
    <name type="scientific">Pistacia atlantica</name>
    <dbReference type="NCBI Taxonomy" id="434234"/>
    <lineage>
        <taxon>Eukaryota</taxon>
        <taxon>Viridiplantae</taxon>
        <taxon>Streptophyta</taxon>
        <taxon>Embryophyta</taxon>
        <taxon>Tracheophyta</taxon>
        <taxon>Spermatophyta</taxon>
        <taxon>Magnoliopsida</taxon>
        <taxon>eudicotyledons</taxon>
        <taxon>Gunneridae</taxon>
        <taxon>Pentapetalae</taxon>
        <taxon>rosids</taxon>
        <taxon>malvids</taxon>
        <taxon>Sapindales</taxon>
        <taxon>Anacardiaceae</taxon>
        <taxon>Pistacia</taxon>
    </lineage>
</organism>
<protein>
    <submittedName>
        <fullName evidence="1">Uncharacterized protein</fullName>
    </submittedName>
</protein>
<proteinExistence type="predicted"/>
<dbReference type="EMBL" id="CM047905">
    <property type="protein sequence ID" value="KAJ0088847.1"/>
    <property type="molecule type" value="Genomic_DNA"/>
</dbReference>
<comment type="caution">
    <text evidence="1">The sequence shown here is derived from an EMBL/GenBank/DDBJ whole genome shotgun (WGS) entry which is preliminary data.</text>
</comment>
<reference evidence="2" key="1">
    <citation type="journal article" date="2023" name="G3 (Bethesda)">
        <title>Genome assembly and association tests identify interacting loci associated with vigor, precocity, and sex in interspecific pistachio rootstocks.</title>
        <authorList>
            <person name="Palmer W."/>
            <person name="Jacygrad E."/>
            <person name="Sagayaradj S."/>
            <person name="Cavanaugh K."/>
            <person name="Han R."/>
            <person name="Bertier L."/>
            <person name="Beede B."/>
            <person name="Kafkas S."/>
            <person name="Golino D."/>
            <person name="Preece J."/>
            <person name="Michelmore R."/>
        </authorList>
    </citation>
    <scope>NUCLEOTIDE SEQUENCE [LARGE SCALE GENOMIC DNA]</scope>
</reference>
<accession>A0ACC1AQA6</accession>
<keyword evidence="2" id="KW-1185">Reference proteome</keyword>